<reference evidence="2" key="1">
    <citation type="submission" date="2017-10" db="EMBL/GenBank/DDBJ databases">
        <authorList>
            <person name="Frank J."/>
        </authorList>
    </citation>
    <scope>NUCLEOTIDE SEQUENCE [LARGE SCALE GENOMIC DNA]</scope>
</reference>
<dbReference type="OrthoDB" id="979390at2"/>
<evidence type="ECO:0000313" key="2">
    <source>
        <dbReference type="Proteomes" id="UP000221734"/>
    </source>
</evidence>
<dbReference type="KEGG" id="kst:KSMBR1_3693"/>
<accession>A0A2C9CKH5</accession>
<keyword evidence="2" id="KW-1185">Reference proteome</keyword>
<organism evidence="1 2">
    <name type="scientific">Kuenenia stuttgartiensis</name>
    <dbReference type="NCBI Taxonomy" id="174633"/>
    <lineage>
        <taxon>Bacteria</taxon>
        <taxon>Pseudomonadati</taxon>
        <taxon>Planctomycetota</taxon>
        <taxon>Candidatus Brocadiia</taxon>
        <taxon>Candidatus Brocadiales</taxon>
        <taxon>Candidatus Brocadiaceae</taxon>
        <taxon>Candidatus Kuenenia</taxon>
    </lineage>
</organism>
<dbReference type="Proteomes" id="UP000221734">
    <property type="component" value="Chromosome Kuenenia_stuttgartiensis_MBR1"/>
</dbReference>
<name>A0A2C9CKH5_KUEST</name>
<proteinExistence type="predicted"/>
<protein>
    <submittedName>
        <fullName evidence="1">Uncharacterized protein</fullName>
    </submittedName>
</protein>
<dbReference type="AlphaFoldDB" id="A0A2C9CKH5"/>
<dbReference type="EMBL" id="LT934425">
    <property type="protein sequence ID" value="SOH06166.1"/>
    <property type="molecule type" value="Genomic_DNA"/>
</dbReference>
<evidence type="ECO:0000313" key="1">
    <source>
        <dbReference type="EMBL" id="SOH06166.1"/>
    </source>
</evidence>
<dbReference type="RefSeq" id="WP_099326646.1">
    <property type="nucleotide sequence ID" value="NZ_LT934425.1"/>
</dbReference>
<sequence length="169" mass="20448">MTKFEELCNSYRLSRKKYFDYKNECVNFAEKLVNGMIDHFECPKEQIKYFSPKDQVIPDNDSFQSLRGVMTLEDDTFWHFRIGLTLYESHEIITPREIVTIHILLKKINERFIVKINTFEEKFEINGNSPEDFEKFYEFIFNKIKEDYEKDFEIFSEGEKDTVRKIGFK</sequence>
<gene>
    <name evidence="1" type="ORF">KSMBR1_3693</name>
</gene>